<name>A0A0A8K6Q3_9HYPH</name>
<keyword evidence="9 11" id="KW-0443">Lipid metabolism</keyword>
<keyword evidence="8 11" id="KW-0808">Transferase</keyword>
<dbReference type="GO" id="GO:0008915">
    <property type="term" value="F:lipid-A-disaccharide synthase activity"/>
    <property type="evidence" value="ECO:0007669"/>
    <property type="project" value="UniProtKB-UniRule"/>
</dbReference>
<dbReference type="EMBL" id="AP014648">
    <property type="protein sequence ID" value="BAQ18207.1"/>
    <property type="molecule type" value="Genomic_DNA"/>
</dbReference>
<dbReference type="RefSeq" id="WP_045368265.1">
    <property type="nucleotide sequence ID" value="NZ_AP014648.1"/>
</dbReference>
<dbReference type="AlphaFoldDB" id="A0A0A8K6Q3"/>
<keyword evidence="7 11" id="KW-0328">Glycosyltransferase</keyword>
<evidence type="ECO:0000256" key="6">
    <source>
        <dbReference type="ARBA" id="ARBA00022556"/>
    </source>
</evidence>
<evidence type="ECO:0000256" key="5">
    <source>
        <dbReference type="ARBA" id="ARBA00022516"/>
    </source>
</evidence>
<dbReference type="EC" id="2.4.1.182" evidence="3 11"/>
<dbReference type="NCBIfam" id="TIGR00215">
    <property type="entry name" value="lpxB"/>
    <property type="match status" value="1"/>
</dbReference>
<keyword evidence="6 11" id="KW-0441">Lipid A biosynthesis</keyword>
<dbReference type="STRING" id="1384459.GL4_2773"/>
<evidence type="ECO:0000256" key="1">
    <source>
        <dbReference type="ARBA" id="ARBA00002056"/>
    </source>
</evidence>
<evidence type="ECO:0000256" key="7">
    <source>
        <dbReference type="ARBA" id="ARBA00022676"/>
    </source>
</evidence>
<reference evidence="12 13" key="1">
    <citation type="submission" date="2014-09" db="EMBL/GenBank/DDBJ databases">
        <title>Genome sequencing of Methyloceanibacter caenitepidi Gela4.</title>
        <authorList>
            <person name="Takeuchi M."/>
            <person name="Susumu S."/>
            <person name="Kamagata Y."/>
            <person name="Oshima K."/>
            <person name="Hattori M."/>
            <person name="Iwasaki W."/>
        </authorList>
    </citation>
    <scope>NUCLEOTIDE SEQUENCE [LARGE SCALE GENOMIC DNA]</scope>
    <source>
        <strain evidence="12 13">Gela4</strain>
    </source>
</reference>
<comment type="pathway">
    <text evidence="11">Bacterial outer membrane biogenesis; LPS lipid A biosynthesis.</text>
</comment>
<dbReference type="PANTHER" id="PTHR30372:SF4">
    <property type="entry name" value="LIPID-A-DISACCHARIDE SYNTHASE, MITOCHONDRIAL-RELATED"/>
    <property type="match status" value="1"/>
</dbReference>
<evidence type="ECO:0000256" key="10">
    <source>
        <dbReference type="ARBA" id="ARBA00048975"/>
    </source>
</evidence>
<evidence type="ECO:0000256" key="2">
    <source>
        <dbReference type="ARBA" id="ARBA00007868"/>
    </source>
</evidence>
<organism evidence="12 13">
    <name type="scientific">Methyloceanibacter caenitepidi</name>
    <dbReference type="NCBI Taxonomy" id="1384459"/>
    <lineage>
        <taxon>Bacteria</taxon>
        <taxon>Pseudomonadati</taxon>
        <taxon>Pseudomonadota</taxon>
        <taxon>Alphaproteobacteria</taxon>
        <taxon>Hyphomicrobiales</taxon>
        <taxon>Hyphomicrobiaceae</taxon>
        <taxon>Methyloceanibacter</taxon>
    </lineage>
</organism>
<comment type="catalytic activity">
    <reaction evidence="10 11">
        <text>a lipid X + a UDP-2-N,3-O-bis[(3R)-3-hydroxyacyl]-alpha-D-glucosamine = a lipid A disaccharide + UDP + H(+)</text>
        <dbReference type="Rhea" id="RHEA:67828"/>
        <dbReference type="ChEBI" id="CHEBI:15378"/>
        <dbReference type="ChEBI" id="CHEBI:58223"/>
        <dbReference type="ChEBI" id="CHEBI:137748"/>
        <dbReference type="ChEBI" id="CHEBI:176338"/>
        <dbReference type="ChEBI" id="CHEBI:176343"/>
        <dbReference type="EC" id="2.4.1.182"/>
    </reaction>
</comment>
<comment type="similarity">
    <text evidence="2 11">Belongs to the LpxB family.</text>
</comment>
<evidence type="ECO:0000313" key="12">
    <source>
        <dbReference type="EMBL" id="BAQ18207.1"/>
    </source>
</evidence>
<dbReference type="GO" id="GO:0005543">
    <property type="term" value="F:phospholipid binding"/>
    <property type="evidence" value="ECO:0007669"/>
    <property type="project" value="TreeGrafter"/>
</dbReference>
<evidence type="ECO:0000256" key="4">
    <source>
        <dbReference type="ARBA" id="ARBA00020902"/>
    </source>
</evidence>
<proteinExistence type="inferred from homology"/>
<keyword evidence="5 11" id="KW-0444">Lipid biosynthesis</keyword>
<keyword evidence="13" id="KW-1185">Reference proteome</keyword>
<evidence type="ECO:0000256" key="8">
    <source>
        <dbReference type="ARBA" id="ARBA00022679"/>
    </source>
</evidence>
<dbReference type="Gene3D" id="3.40.50.2000">
    <property type="entry name" value="Glycogen Phosphorylase B"/>
    <property type="match status" value="2"/>
</dbReference>
<dbReference type="GO" id="GO:0016020">
    <property type="term" value="C:membrane"/>
    <property type="evidence" value="ECO:0007669"/>
    <property type="project" value="GOC"/>
</dbReference>
<dbReference type="Pfam" id="PF02684">
    <property type="entry name" value="LpxB"/>
    <property type="match status" value="1"/>
</dbReference>
<protein>
    <recommendedName>
        <fullName evidence="4 11">Lipid-A-disaccharide synthase</fullName>
        <ecNumber evidence="3 11">2.4.1.182</ecNumber>
    </recommendedName>
</protein>
<evidence type="ECO:0000256" key="9">
    <source>
        <dbReference type="ARBA" id="ARBA00023098"/>
    </source>
</evidence>
<evidence type="ECO:0000256" key="3">
    <source>
        <dbReference type="ARBA" id="ARBA00012687"/>
    </source>
</evidence>
<gene>
    <name evidence="11" type="primary">lpxB</name>
    <name evidence="12" type="ORF">GL4_2773</name>
</gene>
<evidence type="ECO:0000313" key="13">
    <source>
        <dbReference type="Proteomes" id="UP000031643"/>
    </source>
</evidence>
<dbReference type="Proteomes" id="UP000031643">
    <property type="component" value="Chromosome"/>
</dbReference>
<dbReference type="HOGENOM" id="CLU_036577_3_0_5"/>
<dbReference type="GO" id="GO:0009245">
    <property type="term" value="P:lipid A biosynthetic process"/>
    <property type="evidence" value="ECO:0007669"/>
    <property type="project" value="UniProtKB-UniRule"/>
</dbReference>
<dbReference type="PANTHER" id="PTHR30372">
    <property type="entry name" value="LIPID-A-DISACCHARIDE SYNTHASE"/>
    <property type="match status" value="1"/>
</dbReference>
<dbReference type="InterPro" id="IPR003835">
    <property type="entry name" value="Glyco_trans_19"/>
</dbReference>
<dbReference type="HAMAP" id="MF_00392">
    <property type="entry name" value="LpxB"/>
    <property type="match status" value="1"/>
</dbReference>
<dbReference type="OrthoDB" id="9801642at2"/>
<comment type="function">
    <text evidence="1 11">Condensation of UDP-2,3-diacylglucosamine and 2,3-diacylglucosamine-1-phosphate to form lipid A disaccharide, a precursor of lipid A, a phosphorylated glycolipid that anchors the lipopolysaccharide to the outer membrane of the cell.</text>
</comment>
<dbReference type="UniPathway" id="UPA00973"/>
<dbReference type="SUPFAM" id="SSF53756">
    <property type="entry name" value="UDP-Glycosyltransferase/glycogen phosphorylase"/>
    <property type="match status" value="1"/>
</dbReference>
<evidence type="ECO:0000256" key="11">
    <source>
        <dbReference type="HAMAP-Rule" id="MF_00392"/>
    </source>
</evidence>
<dbReference type="KEGG" id="mcg:GL4_2773"/>
<sequence>MNRQEPLVFIIAGEPSGDNLAGRLIAALREMTGGRVQIAGIGGPQSEAQGLKSLFPMRELALIGIAEVVPHLPRLLRRMNETAATIREMKPDIVVTVDAPSFTLRVANKLRGSGIPIVHYVAPQAWAWRAGRAKTLGKRVNHLMALLPFEVPFFAEHGLPTSYVGHPAIESAMAGDGKAFRKAHGIDEAATLLCVVPGSRNSEVGRMLPVFAEAVALLADRYPDLHIVIPVAPNVAEQVQERTKGWPLPVLHVTDPAERFHAFAASDVAMAKSGTVTLELGLARVPMAVAYRVSALTAFIVRRMPIAVKFASLVNLLADREVVPELIQEECTAEAVAEKVGHLLGSPEARAAQQAGFAEVLHVLGDADPPPSRRAAKVVLDLIEKRET</sequence>
<accession>A0A0A8K6Q3</accession>